<accession>A0A482W6J0</accession>
<dbReference type="FunFam" id="3.40.50.1010:FF:000006">
    <property type="entry name" value="rRNA-processing protein UTP23 homolog"/>
    <property type="match status" value="1"/>
</dbReference>
<feature type="region of interest" description="Disordered" evidence="8">
    <location>
        <begin position="175"/>
        <end position="214"/>
    </location>
</feature>
<dbReference type="Pfam" id="PF04900">
    <property type="entry name" value="Fcf1"/>
    <property type="match status" value="1"/>
</dbReference>
<evidence type="ECO:0000313" key="11">
    <source>
        <dbReference type="Proteomes" id="UP000292052"/>
    </source>
</evidence>
<feature type="compositionally biased region" description="Basic residues" evidence="8">
    <location>
        <begin position="189"/>
        <end position="207"/>
    </location>
</feature>
<dbReference type="Proteomes" id="UP000292052">
    <property type="component" value="Unassembled WGS sequence"/>
</dbReference>
<evidence type="ECO:0000259" key="9">
    <source>
        <dbReference type="Pfam" id="PF24779"/>
    </source>
</evidence>
<evidence type="ECO:0000313" key="10">
    <source>
        <dbReference type="EMBL" id="RZC40389.1"/>
    </source>
</evidence>
<keyword evidence="4" id="KW-0539">Nucleus</keyword>
<keyword evidence="3" id="KW-0698">rRNA processing</keyword>
<comment type="subcellular location">
    <subcellularLocation>
        <location evidence="1">Nucleus</location>
        <location evidence="1">Nucleolus</location>
    </subcellularLocation>
</comment>
<evidence type="ECO:0000256" key="6">
    <source>
        <dbReference type="ARBA" id="ARBA00038503"/>
    </source>
</evidence>
<feature type="domain" description="UTP23 sensor motif region" evidence="9">
    <location>
        <begin position="190"/>
        <end position="206"/>
    </location>
</feature>
<dbReference type="SUPFAM" id="SSF88723">
    <property type="entry name" value="PIN domain-like"/>
    <property type="match status" value="1"/>
</dbReference>
<evidence type="ECO:0000256" key="4">
    <source>
        <dbReference type="ARBA" id="ARBA00023242"/>
    </source>
</evidence>
<dbReference type="CDD" id="cd09866">
    <property type="entry name" value="PIN_Fcf1-Utp23-H"/>
    <property type="match status" value="1"/>
</dbReference>
<evidence type="ECO:0000256" key="2">
    <source>
        <dbReference type="ARBA" id="ARBA00022517"/>
    </source>
</evidence>
<dbReference type="Pfam" id="PF24779">
    <property type="entry name" value="UTP23_sensor"/>
    <property type="match status" value="1"/>
</dbReference>
<comment type="similarity">
    <text evidence="6">Belongs to the UTP23/FCF1 family. UTP23 subfamily.</text>
</comment>
<evidence type="ECO:0000256" key="5">
    <source>
        <dbReference type="ARBA" id="ARBA00037300"/>
    </source>
</evidence>
<comment type="function">
    <text evidence="5">Involved in rRNA-processing and ribosome biogenesis.</text>
</comment>
<dbReference type="InterPro" id="IPR006984">
    <property type="entry name" value="Fcf1/UTP23"/>
</dbReference>
<dbReference type="GO" id="GO:0006364">
    <property type="term" value="P:rRNA processing"/>
    <property type="evidence" value="ECO:0007669"/>
    <property type="project" value="UniProtKB-KW"/>
</dbReference>
<dbReference type="EMBL" id="QDEB01026392">
    <property type="protein sequence ID" value="RZC40389.1"/>
    <property type="molecule type" value="Genomic_DNA"/>
</dbReference>
<proteinExistence type="inferred from homology"/>
<dbReference type="STRING" id="1661398.A0A482W6J0"/>
<dbReference type="InterPro" id="IPR057776">
    <property type="entry name" value="UTP23_sensor"/>
</dbReference>
<protein>
    <recommendedName>
        <fullName evidence="7">rRNA-processing protein UTP23 homolog</fullName>
    </recommendedName>
</protein>
<name>A0A482W6J0_ASBVE</name>
<dbReference type="Gene3D" id="3.40.50.1010">
    <property type="entry name" value="5'-nuclease"/>
    <property type="match status" value="1"/>
</dbReference>
<evidence type="ECO:0000256" key="8">
    <source>
        <dbReference type="SAM" id="MobiDB-lite"/>
    </source>
</evidence>
<sequence length="243" mass="27127">MKIKRYKKVNKHLNFYVNNFGFRQPYQVLLDGTFCFAALNNKINIADNIPRYLQGEVKLLTTQCAIIEMENLGPKLGGALIVLKKHAVHKCGHEGKPVPASHCLSSMLGKQNQNHYIVASQDRDLQSKIRNMVGVPLLYLHGKTPVLEQPSKASGDAVANRAGVSVLEQQMIEKLKSESGLGGNEGERPRKKKKKGPNPLSCKKKKNKAQEAGKVVKNVEVKNRVKKIRIPKHVKEILLGNKR</sequence>
<dbReference type="InterPro" id="IPR029060">
    <property type="entry name" value="PIN-like_dom_sf"/>
</dbReference>
<dbReference type="AlphaFoldDB" id="A0A482W6J0"/>
<evidence type="ECO:0000256" key="7">
    <source>
        <dbReference type="ARBA" id="ARBA00071400"/>
    </source>
</evidence>
<dbReference type="PANTHER" id="PTHR12416">
    <property type="entry name" value="RRNA-PROCESSING PROTEIN UTP23 HOMOLOG"/>
    <property type="match status" value="1"/>
</dbReference>
<dbReference type="GO" id="GO:0032040">
    <property type="term" value="C:small-subunit processome"/>
    <property type="evidence" value="ECO:0007669"/>
    <property type="project" value="InterPro"/>
</dbReference>
<dbReference type="OrthoDB" id="25675at2759"/>
<keyword evidence="2" id="KW-0690">Ribosome biogenesis</keyword>
<evidence type="ECO:0000256" key="1">
    <source>
        <dbReference type="ARBA" id="ARBA00004604"/>
    </source>
</evidence>
<organism evidence="10 11">
    <name type="scientific">Asbolus verrucosus</name>
    <name type="common">Desert ironclad beetle</name>
    <dbReference type="NCBI Taxonomy" id="1661398"/>
    <lineage>
        <taxon>Eukaryota</taxon>
        <taxon>Metazoa</taxon>
        <taxon>Ecdysozoa</taxon>
        <taxon>Arthropoda</taxon>
        <taxon>Hexapoda</taxon>
        <taxon>Insecta</taxon>
        <taxon>Pterygota</taxon>
        <taxon>Neoptera</taxon>
        <taxon>Endopterygota</taxon>
        <taxon>Coleoptera</taxon>
        <taxon>Polyphaga</taxon>
        <taxon>Cucujiformia</taxon>
        <taxon>Tenebrionidae</taxon>
        <taxon>Pimeliinae</taxon>
        <taxon>Asbolus</taxon>
    </lineage>
</organism>
<keyword evidence="11" id="KW-1185">Reference proteome</keyword>
<comment type="caution">
    <text evidence="10">The sequence shown here is derived from an EMBL/GenBank/DDBJ whole genome shotgun (WGS) entry which is preliminary data.</text>
</comment>
<evidence type="ECO:0000256" key="3">
    <source>
        <dbReference type="ARBA" id="ARBA00022552"/>
    </source>
</evidence>
<reference evidence="10 11" key="1">
    <citation type="submission" date="2017-03" db="EMBL/GenBank/DDBJ databases">
        <title>Genome of the blue death feigning beetle - Asbolus verrucosus.</title>
        <authorList>
            <person name="Rider S.D."/>
        </authorList>
    </citation>
    <scope>NUCLEOTIDE SEQUENCE [LARGE SCALE GENOMIC DNA]</scope>
    <source>
        <strain evidence="10">Butters</strain>
        <tissue evidence="10">Head and leg muscle</tissue>
    </source>
</reference>
<gene>
    <name evidence="10" type="ORF">BDFB_003424</name>
</gene>